<dbReference type="STRING" id="576137.A0A1L7XRY0"/>
<gene>
    <name evidence="1" type="ORF">PAC_17715</name>
</gene>
<organism evidence="1 2">
    <name type="scientific">Phialocephala subalpina</name>
    <dbReference type="NCBI Taxonomy" id="576137"/>
    <lineage>
        <taxon>Eukaryota</taxon>
        <taxon>Fungi</taxon>
        <taxon>Dikarya</taxon>
        <taxon>Ascomycota</taxon>
        <taxon>Pezizomycotina</taxon>
        <taxon>Leotiomycetes</taxon>
        <taxon>Helotiales</taxon>
        <taxon>Mollisiaceae</taxon>
        <taxon>Phialocephala</taxon>
        <taxon>Phialocephala fortinii species complex</taxon>
    </lineage>
</organism>
<dbReference type="EMBL" id="FJOG01000047">
    <property type="protein sequence ID" value="CZR67816.1"/>
    <property type="molecule type" value="Genomic_DNA"/>
</dbReference>
<keyword evidence="2" id="KW-1185">Reference proteome</keyword>
<accession>A0A1L7XRY0</accession>
<proteinExistence type="predicted"/>
<sequence length="196" mass="22218">MSFGFGMCDFFTLGAKAWEVYKSCKDAPNRLKNISDEVLSLHAVLKESEEVLQVQSLSPEQQGRLRTVIENLGSKSKRTWVRLGWGQQPIAEMRSRLTSNTVLLSAFVNTSQIVVEKRLNGVLRNFQEGHCEGSVISSEILCTEDAGTWRSIREELEEASITIAAFDLNRGFVVHWLRENLSMSDRMRRLGIITPR</sequence>
<protein>
    <submittedName>
        <fullName evidence="1">Uncharacterized protein</fullName>
    </submittedName>
</protein>
<name>A0A1L7XRY0_9HELO</name>
<reference evidence="1 2" key="1">
    <citation type="submission" date="2016-03" db="EMBL/GenBank/DDBJ databases">
        <authorList>
            <person name="Ploux O."/>
        </authorList>
    </citation>
    <scope>NUCLEOTIDE SEQUENCE [LARGE SCALE GENOMIC DNA]</scope>
    <source>
        <strain evidence="1 2">UAMH 11012</strain>
    </source>
</reference>
<dbReference type="AlphaFoldDB" id="A0A1L7XRY0"/>
<evidence type="ECO:0000313" key="2">
    <source>
        <dbReference type="Proteomes" id="UP000184330"/>
    </source>
</evidence>
<dbReference type="OrthoDB" id="7464126at2759"/>
<dbReference type="Proteomes" id="UP000184330">
    <property type="component" value="Unassembled WGS sequence"/>
</dbReference>
<evidence type="ECO:0000313" key="1">
    <source>
        <dbReference type="EMBL" id="CZR67816.1"/>
    </source>
</evidence>